<keyword evidence="5 8" id="KW-1133">Transmembrane helix</keyword>
<feature type="transmembrane region" description="Helical" evidence="8">
    <location>
        <begin position="158"/>
        <end position="177"/>
    </location>
</feature>
<evidence type="ECO:0000256" key="6">
    <source>
        <dbReference type="ARBA" id="ARBA00023136"/>
    </source>
</evidence>
<feature type="transmembrane region" description="Helical" evidence="8">
    <location>
        <begin position="239"/>
        <end position="260"/>
    </location>
</feature>
<accession>A0A0D2CVV7</accession>
<dbReference type="OrthoDB" id="46396at2759"/>
<dbReference type="PANTHER" id="PTHR10332:SF88">
    <property type="entry name" value="EQUILIBRATIVE NUCLEOSIDE TRANSPORTER 1, ISOFORM A"/>
    <property type="match status" value="1"/>
</dbReference>
<dbReference type="PRINTS" id="PR01130">
    <property type="entry name" value="DERENTRNSPRT"/>
</dbReference>
<dbReference type="EMBL" id="KN847040">
    <property type="protein sequence ID" value="KIW35233.1"/>
    <property type="molecule type" value="Genomic_DNA"/>
</dbReference>
<evidence type="ECO:0000256" key="7">
    <source>
        <dbReference type="SAM" id="MobiDB-lite"/>
    </source>
</evidence>
<protein>
    <recommendedName>
        <fullName evidence="11">Nucleoside transporter</fullName>
    </recommendedName>
</protein>
<dbReference type="InterPro" id="IPR036259">
    <property type="entry name" value="MFS_trans_sf"/>
</dbReference>
<feature type="transmembrane region" description="Helical" evidence="8">
    <location>
        <begin position="198"/>
        <end position="219"/>
    </location>
</feature>
<keyword evidence="10" id="KW-1185">Reference proteome</keyword>
<dbReference type="AlphaFoldDB" id="A0A0D2CVV7"/>
<keyword evidence="6 8" id="KW-0472">Membrane</keyword>
<feature type="transmembrane region" description="Helical" evidence="8">
    <location>
        <begin position="415"/>
        <end position="433"/>
    </location>
</feature>
<dbReference type="RefSeq" id="XP_016255449.1">
    <property type="nucleotide sequence ID" value="XM_016388521.1"/>
</dbReference>
<dbReference type="STRING" id="569365.A0A0D2CVV7"/>
<feature type="transmembrane region" description="Helical" evidence="8">
    <location>
        <begin position="453"/>
        <end position="475"/>
    </location>
</feature>
<feature type="transmembrane region" description="Helical" evidence="8">
    <location>
        <begin position="314"/>
        <end position="338"/>
    </location>
</feature>
<dbReference type="GO" id="GO:0000329">
    <property type="term" value="C:fungal-type vacuole membrane"/>
    <property type="evidence" value="ECO:0007669"/>
    <property type="project" value="TreeGrafter"/>
</dbReference>
<dbReference type="VEuPathDB" id="FungiDB:PV07_01939"/>
<comment type="subcellular location">
    <subcellularLocation>
        <location evidence="1">Membrane</location>
        <topology evidence="1">Multi-pass membrane protein</topology>
    </subcellularLocation>
</comment>
<dbReference type="PANTHER" id="PTHR10332">
    <property type="entry name" value="EQUILIBRATIVE NUCLEOSIDE TRANSPORTER"/>
    <property type="match status" value="1"/>
</dbReference>
<dbReference type="GO" id="GO:0034257">
    <property type="term" value="F:nicotinamide riboside transmembrane transporter activity"/>
    <property type="evidence" value="ECO:0007669"/>
    <property type="project" value="TreeGrafter"/>
</dbReference>
<feature type="transmembrane region" description="Helical" evidence="8">
    <location>
        <begin position="132"/>
        <end position="152"/>
    </location>
</feature>
<reference evidence="9 10" key="1">
    <citation type="submission" date="2015-01" db="EMBL/GenBank/DDBJ databases">
        <title>The Genome Sequence of Cladophialophora immunda CBS83496.</title>
        <authorList>
            <consortium name="The Broad Institute Genomics Platform"/>
            <person name="Cuomo C."/>
            <person name="de Hoog S."/>
            <person name="Gorbushina A."/>
            <person name="Stielow B."/>
            <person name="Teixiera M."/>
            <person name="Abouelleil A."/>
            <person name="Chapman S.B."/>
            <person name="Priest M."/>
            <person name="Young S.K."/>
            <person name="Wortman J."/>
            <person name="Nusbaum C."/>
            <person name="Birren B."/>
        </authorList>
    </citation>
    <scope>NUCLEOTIDE SEQUENCE [LARGE SCALE GENOMIC DNA]</scope>
    <source>
        <strain evidence="9 10">CBS 83496</strain>
    </source>
</reference>
<evidence type="ECO:0000256" key="1">
    <source>
        <dbReference type="ARBA" id="ARBA00004141"/>
    </source>
</evidence>
<gene>
    <name evidence="9" type="ORF">PV07_01939</name>
</gene>
<dbReference type="Proteomes" id="UP000054466">
    <property type="component" value="Unassembled WGS sequence"/>
</dbReference>
<evidence type="ECO:0000256" key="2">
    <source>
        <dbReference type="ARBA" id="ARBA00007965"/>
    </source>
</evidence>
<dbReference type="HOGENOM" id="CLU_021611_3_0_1"/>
<evidence type="ECO:0000256" key="5">
    <source>
        <dbReference type="ARBA" id="ARBA00022989"/>
    </source>
</evidence>
<dbReference type="PIRSF" id="PIRSF016379">
    <property type="entry name" value="ENT"/>
    <property type="match status" value="1"/>
</dbReference>
<comment type="similarity">
    <text evidence="2">Belongs to the SLC29A/ENT transporter (TC 2.A.57) family.</text>
</comment>
<name>A0A0D2CVV7_9EURO</name>
<dbReference type="GeneID" id="27341133"/>
<feature type="transmembrane region" description="Helical" evidence="8">
    <location>
        <begin position="62"/>
        <end position="86"/>
    </location>
</feature>
<evidence type="ECO:0000256" key="8">
    <source>
        <dbReference type="SAM" id="Phobius"/>
    </source>
</evidence>
<evidence type="ECO:0000313" key="10">
    <source>
        <dbReference type="Proteomes" id="UP000054466"/>
    </source>
</evidence>
<proteinExistence type="inferred from homology"/>
<dbReference type="InterPro" id="IPR002259">
    <property type="entry name" value="Eqnu_transpt"/>
</dbReference>
<keyword evidence="4 8" id="KW-0812">Transmembrane</keyword>
<dbReference type="SUPFAM" id="SSF103473">
    <property type="entry name" value="MFS general substrate transporter"/>
    <property type="match status" value="1"/>
</dbReference>
<sequence>MSKTATEQPPSFELPQLSNMGLFRSRQDYQPIRGDAERDNESIQDGADEDAVAETPFSWVEYAIFVLLGIAMLWAWNMFLAAAPYFQHRFRGNQWILNHFQAAEVSVSTVTNLGSMITLTKLQKGASYPKRISLSLTISTAVFAVLSLSTLVRTSAGVYFGFLLVAILAASFSTGLLQNGLFSFASGFGRSEYTQGIMTGQGIAGVLPPMAQIISVLVVPAKKDGSGADTADESPTSALVYFLTATAISVIALFAFFYLLKREARSRALQSAAKSTADEASEGDALTTGGIAAAAGEGFDEPNKERPSVPLGTLFLRMPFLAAAVFICFAVTMVFPIFTASIQSVNNIDSAIFIPTAFLLWNIGDLTGRLITLWPRISLTHYPFALFCIAMARLLFIPLYFLCNIKNKGGVVRSDFFYLIIVQFLFGLTNGYLGSECMMGSGQWVPPEEREAAGGFMGLMLVGGLTVGSLLSFLLGDI</sequence>
<dbReference type="Pfam" id="PF01733">
    <property type="entry name" value="Nucleoside_tran"/>
    <property type="match status" value="1"/>
</dbReference>
<feature type="transmembrane region" description="Helical" evidence="8">
    <location>
        <begin position="382"/>
        <end position="403"/>
    </location>
</feature>
<evidence type="ECO:0000256" key="3">
    <source>
        <dbReference type="ARBA" id="ARBA00022448"/>
    </source>
</evidence>
<keyword evidence="3" id="KW-0813">Transport</keyword>
<evidence type="ECO:0000256" key="4">
    <source>
        <dbReference type="ARBA" id="ARBA00022692"/>
    </source>
</evidence>
<organism evidence="9 10">
    <name type="scientific">Cladophialophora immunda</name>
    <dbReference type="NCBI Taxonomy" id="569365"/>
    <lineage>
        <taxon>Eukaryota</taxon>
        <taxon>Fungi</taxon>
        <taxon>Dikarya</taxon>
        <taxon>Ascomycota</taxon>
        <taxon>Pezizomycotina</taxon>
        <taxon>Eurotiomycetes</taxon>
        <taxon>Chaetothyriomycetidae</taxon>
        <taxon>Chaetothyriales</taxon>
        <taxon>Herpotrichiellaceae</taxon>
        <taxon>Cladophialophora</taxon>
    </lineage>
</organism>
<feature type="region of interest" description="Disordered" evidence="7">
    <location>
        <begin position="1"/>
        <end position="21"/>
    </location>
</feature>
<evidence type="ECO:0000313" key="9">
    <source>
        <dbReference type="EMBL" id="KIW35233.1"/>
    </source>
</evidence>
<evidence type="ECO:0008006" key="11">
    <source>
        <dbReference type="Google" id="ProtNLM"/>
    </source>
</evidence>
<dbReference type="GO" id="GO:0005886">
    <property type="term" value="C:plasma membrane"/>
    <property type="evidence" value="ECO:0007669"/>
    <property type="project" value="TreeGrafter"/>
</dbReference>
<dbReference type="GO" id="GO:0015205">
    <property type="term" value="F:nucleobase transmembrane transporter activity"/>
    <property type="evidence" value="ECO:0007669"/>
    <property type="project" value="TreeGrafter"/>
</dbReference>